<keyword evidence="1" id="KW-1133">Transmembrane helix</keyword>
<evidence type="ECO:0000313" key="3">
    <source>
        <dbReference type="Proteomes" id="UP000254794"/>
    </source>
</evidence>
<dbReference type="Proteomes" id="UP000254794">
    <property type="component" value="Unassembled WGS sequence"/>
</dbReference>
<dbReference type="RefSeq" id="WP_115332763.1">
    <property type="nucleotide sequence ID" value="NZ_CAAAHP010000010.1"/>
</dbReference>
<protein>
    <submittedName>
        <fullName evidence="2">Uncharacterized protein</fullName>
    </submittedName>
</protein>
<feature type="transmembrane region" description="Helical" evidence="1">
    <location>
        <begin position="143"/>
        <end position="159"/>
    </location>
</feature>
<name>A0A378KB15_9GAMM</name>
<reference evidence="2 3" key="1">
    <citation type="submission" date="2018-06" db="EMBL/GenBank/DDBJ databases">
        <authorList>
            <consortium name="Pathogen Informatics"/>
            <person name="Doyle S."/>
        </authorList>
    </citation>
    <scope>NUCLEOTIDE SEQUENCE [LARGE SCALE GENOMIC DNA]</scope>
    <source>
        <strain evidence="2 3">NCTC13316</strain>
    </source>
</reference>
<proteinExistence type="predicted"/>
<keyword evidence="1" id="KW-0472">Membrane</keyword>
<evidence type="ECO:0000256" key="1">
    <source>
        <dbReference type="SAM" id="Phobius"/>
    </source>
</evidence>
<accession>A0A378KB15</accession>
<dbReference type="AlphaFoldDB" id="A0A378KB15"/>
<gene>
    <name evidence="2" type="ORF">NCTC13316_03242</name>
</gene>
<evidence type="ECO:0000313" key="2">
    <source>
        <dbReference type="EMBL" id="STX81373.1"/>
    </source>
</evidence>
<organism evidence="2 3">
    <name type="scientific">Legionella busanensis</name>
    <dbReference type="NCBI Taxonomy" id="190655"/>
    <lineage>
        <taxon>Bacteria</taxon>
        <taxon>Pseudomonadati</taxon>
        <taxon>Pseudomonadota</taxon>
        <taxon>Gammaproteobacteria</taxon>
        <taxon>Legionellales</taxon>
        <taxon>Legionellaceae</taxon>
        <taxon>Legionella</taxon>
    </lineage>
</organism>
<dbReference type="OrthoDB" id="5652605at2"/>
<sequence>MLDKMQKFLIKNIAEMEFEYNLGEPHEQFYFYCALKNMLDGLELNFEEQNHLGNIIYRQYLNPEVALKGEKLNDAEKKEASLVFQIYLLRCLLQQFNNPESIIQFVFDIDWFKQQRERLTQVAQTKPPFQFEFNKSYPHKGKIYILMLIVAALISLYPVNYYGQNKKALRELGIAKEDLVNYSFIAFVLLFAGFFGLKEGVSYYQQSNTFFKEQKSVAADFDSLIGEINNLIEYNQYNHLKPGPIR</sequence>
<keyword evidence="3" id="KW-1185">Reference proteome</keyword>
<keyword evidence="1" id="KW-0812">Transmembrane</keyword>
<feature type="transmembrane region" description="Helical" evidence="1">
    <location>
        <begin position="179"/>
        <end position="197"/>
    </location>
</feature>
<dbReference type="EMBL" id="UGOD01000003">
    <property type="protein sequence ID" value="STX81373.1"/>
    <property type="molecule type" value="Genomic_DNA"/>
</dbReference>